<organism evidence="2 3">
    <name type="scientific">Priestia taiwanensis</name>
    <dbReference type="NCBI Taxonomy" id="1347902"/>
    <lineage>
        <taxon>Bacteria</taxon>
        <taxon>Bacillati</taxon>
        <taxon>Bacillota</taxon>
        <taxon>Bacilli</taxon>
        <taxon>Bacillales</taxon>
        <taxon>Bacillaceae</taxon>
        <taxon>Priestia</taxon>
    </lineage>
</organism>
<protein>
    <recommendedName>
        <fullName evidence="1">Aminoglycoside phosphotransferase domain-containing protein</fullName>
    </recommendedName>
</protein>
<dbReference type="RefSeq" id="WP_188388082.1">
    <property type="nucleotide sequence ID" value="NZ_BMFK01000001.1"/>
</dbReference>
<dbReference type="PANTHER" id="PTHR21310">
    <property type="entry name" value="AMINOGLYCOSIDE PHOSPHOTRANSFERASE-RELATED-RELATED"/>
    <property type="match status" value="1"/>
</dbReference>
<dbReference type="InterPro" id="IPR011009">
    <property type="entry name" value="Kinase-like_dom_sf"/>
</dbReference>
<dbReference type="Gene3D" id="3.90.1200.10">
    <property type="match status" value="1"/>
</dbReference>
<comment type="caution">
    <text evidence="2">The sequence shown here is derived from an EMBL/GenBank/DDBJ whole genome shotgun (WGS) entry which is preliminary data.</text>
</comment>
<name>A0A917ENX1_9BACI</name>
<dbReference type="InterPro" id="IPR051678">
    <property type="entry name" value="AGP_Transferase"/>
</dbReference>
<proteinExistence type="predicted"/>
<dbReference type="Pfam" id="PF01636">
    <property type="entry name" value="APH"/>
    <property type="match status" value="1"/>
</dbReference>
<feature type="domain" description="Aminoglycoside phosphotransferase" evidence="1">
    <location>
        <begin position="24"/>
        <end position="237"/>
    </location>
</feature>
<reference evidence="2" key="2">
    <citation type="submission" date="2020-09" db="EMBL/GenBank/DDBJ databases">
        <authorList>
            <person name="Sun Q."/>
            <person name="Zhou Y."/>
        </authorList>
    </citation>
    <scope>NUCLEOTIDE SEQUENCE</scope>
    <source>
        <strain evidence="2">CGMCC 1.12698</strain>
    </source>
</reference>
<dbReference type="AlphaFoldDB" id="A0A917ENX1"/>
<keyword evidence="3" id="KW-1185">Reference proteome</keyword>
<dbReference type="EMBL" id="BMFK01000001">
    <property type="protein sequence ID" value="GGE68779.1"/>
    <property type="molecule type" value="Genomic_DNA"/>
</dbReference>
<gene>
    <name evidence="2" type="ORF">GCM10007140_18540</name>
</gene>
<sequence>MTEVFRARIEATIGSIKTMEVLAEQGWTSEVRRVITEERTYLLKSAFKSKYKAWLKAEANVLKQQLTEQYVPVPTYYNFIEEKDSAHLLMSFEKGITLTKALREVTSLEGKYALIRSFGAFLHQFHEMDILLSWHREVGWLEEQIETAEHYVETKQTDGSANLLATLKSTKLSPVRQTMIHGDYTTDNVLVVDGEVKLFIDVAGMTIGDPRYDEALAIGSIGNDEDARKAFYEGYTRYKVSEKEYKYFNEGLYEFF</sequence>
<dbReference type="Proteomes" id="UP000605259">
    <property type="component" value="Unassembled WGS sequence"/>
</dbReference>
<evidence type="ECO:0000313" key="3">
    <source>
        <dbReference type="Proteomes" id="UP000605259"/>
    </source>
</evidence>
<reference evidence="2" key="1">
    <citation type="journal article" date="2014" name="Int. J. Syst. Evol. Microbiol.">
        <title>Complete genome sequence of Corynebacterium casei LMG S-19264T (=DSM 44701T), isolated from a smear-ripened cheese.</title>
        <authorList>
            <consortium name="US DOE Joint Genome Institute (JGI-PGF)"/>
            <person name="Walter F."/>
            <person name="Albersmeier A."/>
            <person name="Kalinowski J."/>
            <person name="Ruckert C."/>
        </authorList>
    </citation>
    <scope>NUCLEOTIDE SEQUENCE</scope>
    <source>
        <strain evidence="2">CGMCC 1.12698</strain>
    </source>
</reference>
<evidence type="ECO:0000259" key="1">
    <source>
        <dbReference type="Pfam" id="PF01636"/>
    </source>
</evidence>
<dbReference type="InterPro" id="IPR002575">
    <property type="entry name" value="Aminoglycoside_PTrfase"/>
</dbReference>
<accession>A0A917ENX1</accession>
<evidence type="ECO:0000313" key="2">
    <source>
        <dbReference type="EMBL" id="GGE68779.1"/>
    </source>
</evidence>
<dbReference type="SUPFAM" id="SSF56112">
    <property type="entry name" value="Protein kinase-like (PK-like)"/>
    <property type="match status" value="1"/>
</dbReference>